<feature type="binding site" evidence="7">
    <location>
        <position position="134"/>
    </location>
    <ligand>
        <name>substrate</name>
    </ligand>
</feature>
<evidence type="ECO:0000256" key="7">
    <source>
        <dbReference type="HAMAP-Rule" id="MF_00109"/>
    </source>
</evidence>
<name>D4RYF0_9FIRM</name>
<keyword evidence="7" id="KW-0460">Magnesium</keyword>
<comment type="subunit">
    <text evidence="7">Monomer.</text>
</comment>
<dbReference type="HOGENOM" id="CLU_057607_4_1_9"/>
<feature type="binding site" evidence="7">
    <location>
        <position position="79"/>
    </location>
    <ligand>
        <name>substrate</name>
    </ligand>
</feature>
<comment type="caution">
    <text evidence="8">The sequence shown here is derived from an EMBL/GenBank/DDBJ whole genome shotgun (WGS) entry which is preliminary data.</text>
</comment>
<dbReference type="PANTHER" id="PTHR21087">
    <property type="entry name" value="SHIKIMATE KINASE"/>
    <property type="match status" value="1"/>
</dbReference>
<keyword evidence="4 7" id="KW-0418">Kinase</keyword>
<evidence type="ECO:0000256" key="3">
    <source>
        <dbReference type="ARBA" id="ARBA00022741"/>
    </source>
</evidence>
<dbReference type="InterPro" id="IPR027417">
    <property type="entry name" value="P-loop_NTPase"/>
</dbReference>
<dbReference type="EMBL" id="ABWN01000022">
    <property type="protein sequence ID" value="EFF69050.1"/>
    <property type="molecule type" value="Genomic_DNA"/>
</dbReference>
<comment type="catalytic activity">
    <reaction evidence="7">
        <text>shikimate + ATP = 3-phosphoshikimate + ADP + H(+)</text>
        <dbReference type="Rhea" id="RHEA:13121"/>
        <dbReference type="ChEBI" id="CHEBI:15378"/>
        <dbReference type="ChEBI" id="CHEBI:30616"/>
        <dbReference type="ChEBI" id="CHEBI:36208"/>
        <dbReference type="ChEBI" id="CHEBI:145989"/>
        <dbReference type="ChEBI" id="CHEBI:456216"/>
        <dbReference type="EC" id="2.7.1.71"/>
    </reaction>
</comment>
<comment type="pathway">
    <text evidence="7">Metabolic intermediate biosynthesis; chorismate biosynthesis; chorismate from D-erythrose 4-phosphate and phosphoenolpyruvate: step 5/7.</text>
</comment>
<evidence type="ECO:0000256" key="6">
    <source>
        <dbReference type="ARBA" id="ARBA00023141"/>
    </source>
</evidence>
<evidence type="ECO:0000256" key="5">
    <source>
        <dbReference type="ARBA" id="ARBA00022840"/>
    </source>
</evidence>
<feature type="binding site" evidence="7">
    <location>
        <position position="117"/>
    </location>
    <ligand>
        <name>ATP</name>
        <dbReference type="ChEBI" id="CHEBI:30616"/>
    </ligand>
</feature>
<dbReference type="GO" id="GO:0005524">
    <property type="term" value="F:ATP binding"/>
    <property type="evidence" value="ECO:0007669"/>
    <property type="project" value="UniProtKB-UniRule"/>
</dbReference>
<dbReference type="SUPFAM" id="SSF52540">
    <property type="entry name" value="P-loop containing nucleoside triphosphate hydrolases"/>
    <property type="match status" value="1"/>
</dbReference>
<dbReference type="GO" id="GO:0008652">
    <property type="term" value="P:amino acid biosynthetic process"/>
    <property type="evidence" value="ECO:0007669"/>
    <property type="project" value="UniProtKB-KW"/>
</dbReference>
<dbReference type="Proteomes" id="UP000006238">
    <property type="component" value="Unassembled WGS sequence"/>
</dbReference>
<dbReference type="PANTHER" id="PTHR21087:SF16">
    <property type="entry name" value="SHIKIMATE KINASE 1, CHLOROPLASTIC"/>
    <property type="match status" value="1"/>
</dbReference>
<dbReference type="GO" id="GO:0000287">
    <property type="term" value="F:magnesium ion binding"/>
    <property type="evidence" value="ECO:0007669"/>
    <property type="project" value="UniProtKB-UniRule"/>
</dbReference>
<proteinExistence type="inferred from homology"/>
<keyword evidence="9" id="KW-1185">Reference proteome</keyword>
<comment type="function">
    <text evidence="7">Catalyzes the specific phosphorylation of the 3-hydroxyl group of shikimic acid using ATP as a cosubstrate.</text>
</comment>
<keyword evidence="2 7" id="KW-0808">Transferase</keyword>
<dbReference type="AlphaFoldDB" id="D4RYF0"/>
<evidence type="ECO:0000256" key="2">
    <source>
        <dbReference type="ARBA" id="ARBA00022679"/>
    </source>
</evidence>
<dbReference type="EC" id="2.7.1.71" evidence="7"/>
<sequence length="171" mass="18802">MKNNIVLIGMPGVGKSSAGVVLAKAMGYHFVDSDIVIQHKEGRLLSDIIEECGNDGFLKIEDRINSELEADKTVIATGGSVIYGKNAMEHLKEIGIVVYLKAEFATINERLSNLKGRGVAIKEGQTLKDLYDERCVLYEKYADITVPLDGMSIEETVGTLVPLIVKFQRNE</sequence>
<protein>
    <recommendedName>
        <fullName evidence="7">Shikimate kinase</fullName>
        <shortName evidence="7">SK</shortName>
        <ecNumber evidence="7">2.7.1.71</ecNumber>
    </recommendedName>
</protein>
<comment type="caution">
    <text evidence="7">Lacks conserved residue(s) required for the propagation of feature annotation.</text>
</comment>
<keyword evidence="1 7" id="KW-0028">Amino-acid biosynthesis</keyword>
<dbReference type="RefSeq" id="WP_005602006.1">
    <property type="nucleotide sequence ID" value="NZ_GG663521.1"/>
</dbReference>
<keyword evidence="7" id="KW-0479">Metal-binding</keyword>
<dbReference type="InterPro" id="IPR000623">
    <property type="entry name" value="Shikimate_kinase/TSH1"/>
</dbReference>
<dbReference type="UniPathway" id="UPA00053">
    <property type="reaction ID" value="UER00088"/>
</dbReference>
<organism evidence="8 9">
    <name type="scientific">Eshraghiella crossota DSM 2876</name>
    <dbReference type="NCBI Taxonomy" id="511680"/>
    <lineage>
        <taxon>Bacteria</taxon>
        <taxon>Bacillati</taxon>
        <taxon>Bacillota</taxon>
        <taxon>Clostridia</taxon>
        <taxon>Lachnospirales</taxon>
        <taxon>Lachnospiraceae</taxon>
        <taxon>Eshraghiella</taxon>
    </lineage>
</organism>
<dbReference type="GeneID" id="98917201"/>
<dbReference type="Pfam" id="PF01202">
    <property type="entry name" value="SKI"/>
    <property type="match status" value="1"/>
</dbReference>
<keyword evidence="7" id="KW-0963">Cytoplasm</keyword>
<dbReference type="eggNOG" id="COG0703">
    <property type="taxonomic scope" value="Bacteria"/>
</dbReference>
<evidence type="ECO:0000256" key="4">
    <source>
        <dbReference type="ARBA" id="ARBA00022777"/>
    </source>
</evidence>
<dbReference type="HAMAP" id="MF_00109">
    <property type="entry name" value="Shikimate_kinase"/>
    <property type="match status" value="1"/>
</dbReference>
<comment type="similarity">
    <text evidence="7">Belongs to the shikimate kinase family.</text>
</comment>
<accession>D4RYF0</accession>
<dbReference type="InterPro" id="IPR031322">
    <property type="entry name" value="Shikimate/glucono_kinase"/>
</dbReference>
<keyword evidence="3 7" id="KW-0547">Nucleotide-binding</keyword>
<dbReference type="GO" id="GO:0005829">
    <property type="term" value="C:cytosol"/>
    <property type="evidence" value="ECO:0007669"/>
    <property type="project" value="TreeGrafter"/>
</dbReference>
<evidence type="ECO:0000313" key="9">
    <source>
        <dbReference type="Proteomes" id="UP000006238"/>
    </source>
</evidence>
<feature type="binding site" evidence="7">
    <location>
        <begin position="12"/>
        <end position="17"/>
    </location>
    <ligand>
        <name>ATP</name>
        <dbReference type="ChEBI" id="CHEBI:30616"/>
    </ligand>
</feature>
<keyword evidence="5 7" id="KW-0067">ATP-binding</keyword>
<comment type="subcellular location">
    <subcellularLocation>
        <location evidence="7">Cytoplasm</location>
    </subcellularLocation>
</comment>
<dbReference type="PRINTS" id="PR01100">
    <property type="entry name" value="SHIKIMTKNASE"/>
</dbReference>
<dbReference type="GO" id="GO:0004765">
    <property type="term" value="F:shikimate kinase activity"/>
    <property type="evidence" value="ECO:0007669"/>
    <property type="project" value="UniProtKB-UniRule"/>
</dbReference>
<evidence type="ECO:0000256" key="1">
    <source>
        <dbReference type="ARBA" id="ARBA00022605"/>
    </source>
</evidence>
<dbReference type="GO" id="GO:0009073">
    <property type="term" value="P:aromatic amino acid family biosynthetic process"/>
    <property type="evidence" value="ECO:0007669"/>
    <property type="project" value="UniProtKB-KW"/>
</dbReference>
<feature type="binding site" evidence="7">
    <location>
        <position position="16"/>
    </location>
    <ligand>
        <name>Mg(2+)</name>
        <dbReference type="ChEBI" id="CHEBI:18420"/>
    </ligand>
</feature>
<dbReference type="STRING" id="45851.BHV86_01800"/>
<reference evidence="8 9" key="1">
    <citation type="submission" date="2010-02" db="EMBL/GenBank/DDBJ databases">
        <authorList>
            <person name="Weinstock G."/>
            <person name="Sodergren E."/>
            <person name="Clifton S."/>
            <person name="Fulton L."/>
            <person name="Fulton B."/>
            <person name="Courtney L."/>
            <person name="Fronick C."/>
            <person name="Harrison M."/>
            <person name="Strong C."/>
            <person name="Farmer C."/>
            <person name="Delahaunty K."/>
            <person name="Markovic C."/>
            <person name="Hall O."/>
            <person name="Minx P."/>
            <person name="Tomlinson C."/>
            <person name="Mitreva M."/>
            <person name="Nelson J."/>
            <person name="Hou S."/>
            <person name="Wollam A."/>
            <person name="Pepin K.H."/>
            <person name="Johnson M."/>
            <person name="Bhonagiri V."/>
            <person name="Zhang X."/>
            <person name="Suruliraj S."/>
            <person name="Warren W."/>
            <person name="Chinwalla A."/>
            <person name="Mardis E.R."/>
            <person name="Wilson R.K."/>
        </authorList>
    </citation>
    <scope>NUCLEOTIDE SEQUENCE [LARGE SCALE GENOMIC DNA]</scope>
    <source>
        <strain evidence="8 9">DSM 2876</strain>
    </source>
</reference>
<dbReference type="Gene3D" id="3.40.50.300">
    <property type="entry name" value="P-loop containing nucleotide triphosphate hydrolases"/>
    <property type="match status" value="1"/>
</dbReference>
<dbReference type="CDD" id="cd00464">
    <property type="entry name" value="SK"/>
    <property type="match status" value="1"/>
</dbReference>
<feature type="binding site" evidence="7">
    <location>
        <position position="34"/>
    </location>
    <ligand>
        <name>substrate</name>
    </ligand>
</feature>
<gene>
    <name evidence="7 8" type="primary">aroK</name>
    <name evidence="8" type="ORF">BUTYVIB_00855</name>
</gene>
<keyword evidence="6 7" id="KW-0057">Aromatic amino acid biosynthesis</keyword>
<dbReference type="GO" id="GO:0009423">
    <property type="term" value="P:chorismate biosynthetic process"/>
    <property type="evidence" value="ECO:0007669"/>
    <property type="project" value="UniProtKB-UniRule"/>
</dbReference>
<evidence type="ECO:0000313" key="8">
    <source>
        <dbReference type="EMBL" id="EFF69050.1"/>
    </source>
</evidence>
<comment type="cofactor">
    <cofactor evidence="7">
        <name>Mg(2+)</name>
        <dbReference type="ChEBI" id="CHEBI:18420"/>
    </cofactor>
    <text evidence="7">Binds 1 Mg(2+) ion per subunit.</text>
</comment>